<dbReference type="EMBL" id="ML180276">
    <property type="protein sequence ID" value="THU78037.1"/>
    <property type="molecule type" value="Genomic_DNA"/>
</dbReference>
<name>A0A4S8KQN1_DENBC</name>
<evidence type="ECO:0000313" key="4">
    <source>
        <dbReference type="Proteomes" id="UP000297245"/>
    </source>
</evidence>
<reference evidence="3 4" key="1">
    <citation type="journal article" date="2019" name="Nat. Ecol. Evol.">
        <title>Megaphylogeny resolves global patterns of mushroom evolution.</title>
        <authorList>
            <person name="Varga T."/>
            <person name="Krizsan K."/>
            <person name="Foldi C."/>
            <person name="Dima B."/>
            <person name="Sanchez-Garcia M."/>
            <person name="Sanchez-Ramirez S."/>
            <person name="Szollosi G.J."/>
            <person name="Szarkandi J.G."/>
            <person name="Papp V."/>
            <person name="Albert L."/>
            <person name="Andreopoulos W."/>
            <person name="Angelini C."/>
            <person name="Antonin V."/>
            <person name="Barry K.W."/>
            <person name="Bougher N.L."/>
            <person name="Buchanan P."/>
            <person name="Buyck B."/>
            <person name="Bense V."/>
            <person name="Catcheside P."/>
            <person name="Chovatia M."/>
            <person name="Cooper J."/>
            <person name="Damon W."/>
            <person name="Desjardin D."/>
            <person name="Finy P."/>
            <person name="Geml J."/>
            <person name="Haridas S."/>
            <person name="Hughes K."/>
            <person name="Justo A."/>
            <person name="Karasinski D."/>
            <person name="Kautmanova I."/>
            <person name="Kiss B."/>
            <person name="Kocsube S."/>
            <person name="Kotiranta H."/>
            <person name="LaButti K.M."/>
            <person name="Lechner B.E."/>
            <person name="Liimatainen K."/>
            <person name="Lipzen A."/>
            <person name="Lukacs Z."/>
            <person name="Mihaltcheva S."/>
            <person name="Morgado L.N."/>
            <person name="Niskanen T."/>
            <person name="Noordeloos M.E."/>
            <person name="Ohm R.A."/>
            <person name="Ortiz-Santana B."/>
            <person name="Ovrebo C."/>
            <person name="Racz N."/>
            <person name="Riley R."/>
            <person name="Savchenko A."/>
            <person name="Shiryaev A."/>
            <person name="Soop K."/>
            <person name="Spirin V."/>
            <person name="Szebenyi C."/>
            <person name="Tomsovsky M."/>
            <person name="Tulloss R.E."/>
            <person name="Uehling J."/>
            <person name="Grigoriev I.V."/>
            <person name="Vagvolgyi C."/>
            <person name="Papp T."/>
            <person name="Martin F.M."/>
            <person name="Miettinen O."/>
            <person name="Hibbett D.S."/>
            <person name="Nagy L.G."/>
        </authorList>
    </citation>
    <scope>NUCLEOTIDE SEQUENCE [LARGE SCALE GENOMIC DNA]</scope>
    <source>
        <strain evidence="3 4">CBS 962.96</strain>
    </source>
</reference>
<organism evidence="3 4">
    <name type="scientific">Dendrothele bispora (strain CBS 962.96)</name>
    <dbReference type="NCBI Taxonomy" id="1314807"/>
    <lineage>
        <taxon>Eukaryota</taxon>
        <taxon>Fungi</taxon>
        <taxon>Dikarya</taxon>
        <taxon>Basidiomycota</taxon>
        <taxon>Agaricomycotina</taxon>
        <taxon>Agaricomycetes</taxon>
        <taxon>Agaricomycetidae</taxon>
        <taxon>Agaricales</taxon>
        <taxon>Agaricales incertae sedis</taxon>
        <taxon>Dendrothele</taxon>
    </lineage>
</organism>
<proteinExistence type="predicted"/>
<feature type="region of interest" description="Disordered" evidence="2">
    <location>
        <begin position="78"/>
        <end position="137"/>
    </location>
</feature>
<feature type="coiled-coil region" evidence="1">
    <location>
        <begin position="23"/>
        <end position="51"/>
    </location>
</feature>
<dbReference type="Proteomes" id="UP000297245">
    <property type="component" value="Unassembled WGS sequence"/>
</dbReference>
<dbReference type="AlphaFoldDB" id="A0A4S8KQN1"/>
<feature type="compositionally biased region" description="Gly residues" evidence="2">
    <location>
        <begin position="117"/>
        <end position="137"/>
    </location>
</feature>
<evidence type="ECO:0000256" key="1">
    <source>
        <dbReference type="SAM" id="Coils"/>
    </source>
</evidence>
<accession>A0A4S8KQN1</accession>
<evidence type="ECO:0000313" key="3">
    <source>
        <dbReference type="EMBL" id="THU78037.1"/>
    </source>
</evidence>
<feature type="non-terminal residue" evidence="3">
    <location>
        <position position="246"/>
    </location>
</feature>
<keyword evidence="4" id="KW-1185">Reference proteome</keyword>
<evidence type="ECO:0000256" key="2">
    <source>
        <dbReference type="SAM" id="MobiDB-lite"/>
    </source>
</evidence>
<gene>
    <name evidence="3" type="ORF">K435DRAFT_877088</name>
</gene>
<keyword evidence="1" id="KW-0175">Coiled coil</keyword>
<protein>
    <submittedName>
        <fullName evidence="3">Uncharacterized protein</fullName>
    </submittedName>
</protein>
<sequence length="246" mass="25696">MQTRGVKVALDPTLLKKNDEWHIEREKKELEKQTEKERKTAAAVKKRAQQQEAGARIAAIEDNQVQKTGDLLMLRPDIGMSERAASDDHGRNRQVAAHSGSMTTPDTAQGAIHDGNCGRGGHSGGDHSGGGGGGGGGGGDGGCSGCGGGCGGGHGGRGGGHGGRGDGHAAVRGREKRITQPAPFEKFPDASIAWQDDIDNNFDLDIEPTNSDKPIGEYNIGQVSVMTADMYETDIPPTTELDTDSK</sequence>